<reference evidence="3" key="1">
    <citation type="submission" date="2015-09" db="EMBL/GenBank/DDBJ databases">
        <authorList>
            <consortium name="Pathogen Informatics"/>
        </authorList>
    </citation>
    <scope>NUCLEOTIDE SEQUENCE [LARGE SCALE GENOMIC DNA]</scope>
    <source>
        <strain evidence="3">Lake Konstanz</strain>
    </source>
</reference>
<feature type="transmembrane region" description="Helical" evidence="1">
    <location>
        <begin position="208"/>
        <end position="228"/>
    </location>
</feature>
<keyword evidence="1" id="KW-0472">Membrane</keyword>
<evidence type="ECO:0000313" key="3">
    <source>
        <dbReference type="Proteomes" id="UP000051952"/>
    </source>
</evidence>
<organism evidence="2 3">
    <name type="scientific">Bodo saltans</name>
    <name type="common">Flagellated protozoan</name>
    <dbReference type="NCBI Taxonomy" id="75058"/>
    <lineage>
        <taxon>Eukaryota</taxon>
        <taxon>Discoba</taxon>
        <taxon>Euglenozoa</taxon>
        <taxon>Kinetoplastea</taxon>
        <taxon>Metakinetoplastina</taxon>
        <taxon>Eubodonida</taxon>
        <taxon>Bodonidae</taxon>
        <taxon>Bodo</taxon>
    </lineage>
</organism>
<protein>
    <submittedName>
        <fullName evidence="2">Surface antigen, putative</fullName>
    </submittedName>
</protein>
<feature type="transmembrane region" description="Helical" evidence="1">
    <location>
        <begin position="361"/>
        <end position="381"/>
    </location>
</feature>
<keyword evidence="1" id="KW-1133">Transmembrane helix</keyword>
<dbReference type="AlphaFoldDB" id="A0A0S4IP99"/>
<dbReference type="VEuPathDB" id="TriTrypDB:BSAL_54665"/>
<feature type="transmembrane region" description="Helical" evidence="1">
    <location>
        <begin position="387"/>
        <end position="406"/>
    </location>
</feature>
<proteinExistence type="predicted"/>
<keyword evidence="1" id="KW-0812">Transmembrane</keyword>
<dbReference type="Proteomes" id="UP000051952">
    <property type="component" value="Unassembled WGS sequence"/>
</dbReference>
<feature type="transmembrane region" description="Helical" evidence="1">
    <location>
        <begin position="240"/>
        <end position="262"/>
    </location>
</feature>
<sequence>MNLSITTPGDVSNRWLVGNVTLPGVPALNWTTQSTNTVSWSVIVVSYPAGGWLVVDASTSIFDDRTLMFEVALTCDGTRVLTVNVSIPAPVAPRLYAEQIATVGRYSQIASTIAGVSSGSALGRVMATRSMVLCDADTAVGGGVIDFTFDVCGTTTGASSVVARSGIVGNIILVTGRRVNVAASGALDSAIPNELCTATAVLCIPSSLLPALAAVVPSSAACATLLLARLGSSECVALDVVLGVVGLALSSLPGVVFLLLWACHVSDWCDSRWITIAHSSKRASISGHPLAAMVKRMTTRRWEWNTIHGDVVGMVFAWPVLLEYRELRYGAIDSGVLLMVSIASVISGLDRSNAQCRGWGLVALLLLIAQVVVVLVVQPFTTLFSQVWAIITISLTCLGVLAQLVFVWSNSSWLIDAAAVCSLAVLGVSMLQLLLDGARTVTAMRRRTALLLQATFREDSRSSVEEVVDRDDLHKMFVTNDVPLFLQLEDSITELDAVIVSDKCSDDKDEHRLISGDDLFWDNNGAAMGTGLVEGHSDIIFTDQVTDEDSELLSLDG</sequence>
<feature type="transmembrane region" description="Helical" evidence="1">
    <location>
        <begin position="329"/>
        <end position="349"/>
    </location>
</feature>
<feature type="transmembrane region" description="Helical" evidence="1">
    <location>
        <begin position="413"/>
        <end position="435"/>
    </location>
</feature>
<evidence type="ECO:0000313" key="2">
    <source>
        <dbReference type="EMBL" id="CUE72964.1"/>
    </source>
</evidence>
<accession>A0A0S4IP99</accession>
<gene>
    <name evidence="2" type="ORF">BSAL_54665</name>
</gene>
<name>A0A0S4IP99_BODSA</name>
<evidence type="ECO:0000256" key="1">
    <source>
        <dbReference type="SAM" id="Phobius"/>
    </source>
</evidence>
<keyword evidence="3" id="KW-1185">Reference proteome</keyword>
<dbReference type="EMBL" id="CYKH01000141">
    <property type="protein sequence ID" value="CUE72964.1"/>
    <property type="molecule type" value="Genomic_DNA"/>
</dbReference>